<proteinExistence type="inferred from homology"/>
<gene>
    <name evidence="5" type="ORF">GRH90_25480</name>
</gene>
<keyword evidence="6" id="KW-1185">Reference proteome</keyword>
<organism evidence="5 6">
    <name type="scientific">Acerihabitans arboris</name>
    <dbReference type="NCBI Taxonomy" id="2691583"/>
    <lineage>
        <taxon>Bacteria</taxon>
        <taxon>Pseudomonadati</taxon>
        <taxon>Pseudomonadota</taxon>
        <taxon>Gammaproteobacteria</taxon>
        <taxon>Enterobacterales</taxon>
        <taxon>Pectobacteriaceae</taxon>
        <taxon>Acerihabitans</taxon>
    </lineage>
</organism>
<dbReference type="AlphaFoldDB" id="A0A845STC4"/>
<dbReference type="PANTHER" id="PTHR36582:SF2">
    <property type="entry name" value="ANTITOXIN PARD"/>
    <property type="match status" value="1"/>
</dbReference>
<dbReference type="InterPro" id="IPR010985">
    <property type="entry name" value="Ribbon_hlx_hlx"/>
</dbReference>
<accession>A0A845STC4</accession>
<reference evidence="5 6" key="1">
    <citation type="submission" date="2019-12" db="EMBL/GenBank/DDBJ databases">
        <authorList>
            <person name="Lee S.D."/>
        </authorList>
    </citation>
    <scope>NUCLEOTIDE SEQUENCE [LARGE SCALE GENOMIC DNA]</scope>
    <source>
        <strain evidence="5 6">SAP-6</strain>
    </source>
</reference>
<dbReference type="GO" id="GO:0006355">
    <property type="term" value="P:regulation of DNA-templated transcription"/>
    <property type="evidence" value="ECO:0007669"/>
    <property type="project" value="InterPro"/>
</dbReference>
<name>A0A845STC4_9GAMM</name>
<evidence type="ECO:0000313" key="6">
    <source>
        <dbReference type="Proteomes" id="UP000461443"/>
    </source>
</evidence>
<evidence type="ECO:0000256" key="3">
    <source>
        <dbReference type="ARBA" id="ARBA00022649"/>
    </source>
</evidence>
<dbReference type="PANTHER" id="PTHR36582">
    <property type="entry name" value="ANTITOXIN PARD"/>
    <property type="match status" value="1"/>
</dbReference>
<evidence type="ECO:0000256" key="4">
    <source>
        <dbReference type="ARBA" id="ARBA00037106"/>
    </source>
</evidence>
<comment type="caution">
    <text evidence="5">The sequence shown here is derived from an EMBL/GenBank/DDBJ whole genome shotgun (WGS) entry which is preliminary data.</text>
</comment>
<sequence>MPTRNVVLSDHQHEIVERLVHSGRYQNASEVLRDGLRLIEQREVIEVAKLDALKAAAQVGWTDIDAGRFADVSDDQLEDFIDELGSRATGSGQQQRR</sequence>
<dbReference type="EMBL" id="WUBS01000035">
    <property type="protein sequence ID" value="NDL66076.1"/>
    <property type="molecule type" value="Genomic_DNA"/>
</dbReference>
<comment type="similarity">
    <text evidence="1">Belongs to the ParD antitoxin family.</text>
</comment>
<dbReference type="SUPFAM" id="SSF47598">
    <property type="entry name" value="Ribbon-helix-helix"/>
    <property type="match status" value="1"/>
</dbReference>
<protein>
    <recommendedName>
        <fullName evidence="2">Antitoxin ParD</fullName>
    </recommendedName>
</protein>
<evidence type="ECO:0000256" key="2">
    <source>
        <dbReference type="ARBA" id="ARBA00017940"/>
    </source>
</evidence>
<dbReference type="NCBIfam" id="TIGR02606">
    <property type="entry name" value="antidote_CC2985"/>
    <property type="match status" value="1"/>
</dbReference>
<dbReference type="Proteomes" id="UP000461443">
    <property type="component" value="Unassembled WGS sequence"/>
</dbReference>
<comment type="function">
    <text evidence="4">Antitoxin component of a type II toxin-antitoxin (TA) system. Neutralizes the effect of toxin ParE.</text>
</comment>
<reference evidence="5 6" key="2">
    <citation type="submission" date="2020-02" db="EMBL/GenBank/DDBJ databases">
        <title>The new genus of Enterobacteriales.</title>
        <authorList>
            <person name="Kim I.S."/>
        </authorList>
    </citation>
    <scope>NUCLEOTIDE SEQUENCE [LARGE SCALE GENOMIC DNA]</scope>
    <source>
        <strain evidence="5 6">SAP-6</strain>
    </source>
</reference>
<evidence type="ECO:0000256" key="1">
    <source>
        <dbReference type="ARBA" id="ARBA00008580"/>
    </source>
</evidence>
<dbReference type="CDD" id="cd22231">
    <property type="entry name" value="RHH_NikR_HicB-like"/>
    <property type="match status" value="1"/>
</dbReference>
<keyword evidence="3" id="KW-1277">Toxin-antitoxin system</keyword>
<dbReference type="InterPro" id="IPR038296">
    <property type="entry name" value="ParD_sf"/>
</dbReference>
<dbReference type="Pfam" id="PF03693">
    <property type="entry name" value="ParD_antitoxin"/>
    <property type="match status" value="1"/>
</dbReference>
<dbReference type="InterPro" id="IPR022789">
    <property type="entry name" value="ParD"/>
</dbReference>
<dbReference type="RefSeq" id="WP_162368776.1">
    <property type="nucleotide sequence ID" value="NZ_WUBS01000035.1"/>
</dbReference>
<dbReference type="Gene3D" id="6.10.10.120">
    <property type="entry name" value="Antitoxin ParD1-like"/>
    <property type="match status" value="1"/>
</dbReference>
<evidence type="ECO:0000313" key="5">
    <source>
        <dbReference type="EMBL" id="NDL66076.1"/>
    </source>
</evidence>